<protein>
    <recommendedName>
        <fullName evidence="3">DUF4231 domain-containing protein</fullName>
    </recommendedName>
</protein>
<keyword evidence="2" id="KW-1185">Reference proteome</keyword>
<evidence type="ECO:0000313" key="1">
    <source>
        <dbReference type="EMBL" id="WUR13312.1"/>
    </source>
</evidence>
<evidence type="ECO:0000313" key="2">
    <source>
        <dbReference type="Proteomes" id="UP000321323"/>
    </source>
</evidence>
<organism evidence="1 2">
    <name type="scientific">[Empedobacter] haloabium</name>
    <dbReference type="NCBI Taxonomy" id="592317"/>
    <lineage>
        <taxon>Bacteria</taxon>
        <taxon>Pseudomonadati</taxon>
        <taxon>Pseudomonadota</taxon>
        <taxon>Betaproteobacteria</taxon>
        <taxon>Burkholderiales</taxon>
        <taxon>Oxalobacteraceae</taxon>
        <taxon>Telluria group</taxon>
        <taxon>Telluria group incertae sedis</taxon>
    </lineage>
</organism>
<evidence type="ECO:0008006" key="3">
    <source>
        <dbReference type="Google" id="ProtNLM"/>
    </source>
</evidence>
<accession>A0ABZ1ULB0</accession>
<proteinExistence type="predicted"/>
<gene>
    <name evidence="1" type="ORF">E7V67_027120</name>
</gene>
<name>A0ABZ1ULB0_9BURK</name>
<dbReference type="Proteomes" id="UP000321323">
    <property type="component" value="Chromosome"/>
</dbReference>
<sequence length="226" mass="23767">MGTHRGAPPINEVASFLLQYDPQAADQLRAQGPQFNELLQFGVAAGVDDRPAVSAEMIARCEILKVALTSAHERSTQRSRFLQAKLVLVRQRRFQALVATSAGSAIASVSAIVGGDLVTVIASLLALVASILNGMVETLVLGRKGDEAEVANLVKSLESTGLFAEVTVRYLAAVKEGNYPEAETAALIKEANHQFAQLVETLATAAAYFPASAEQAPVAQPAVSLG</sequence>
<dbReference type="EMBL" id="CP136508">
    <property type="protein sequence ID" value="WUR13312.1"/>
    <property type="molecule type" value="Genomic_DNA"/>
</dbReference>
<reference evidence="1 2" key="1">
    <citation type="journal article" date="2019" name="Int. J. Syst. Evol. Microbiol.">
        <title>The Draft Whole-Genome Sequence of the Antibiotic Producer Empedobacter haloabium ATCC 31962 Provides Indications for Its Taxonomic Reclassification.</title>
        <authorList>
            <person name="Miess H."/>
            <person name="Arlt P."/>
            <person name="Apel A.K."/>
            <person name="Weber T."/>
            <person name="Nieselt K."/>
            <person name="Hanssen F."/>
            <person name="Czemmel S."/>
            <person name="Nahnsen S."/>
            <person name="Gross H."/>
        </authorList>
    </citation>
    <scope>NUCLEOTIDE SEQUENCE [LARGE SCALE GENOMIC DNA]</scope>
    <source>
        <strain evidence="1 2">ATCC 31962</strain>
    </source>
</reference>